<dbReference type="RefSeq" id="YP_009448966.1">
    <property type="nucleotide sequence ID" value="NC_036594.1"/>
</dbReference>
<accession>A0A2I2L560</accession>
<dbReference type="EMBL" id="LT906555">
    <property type="protein sequence ID" value="SNW62664.1"/>
    <property type="molecule type" value="Genomic_DNA"/>
</dbReference>
<dbReference type="SUPFAM" id="SSF82185">
    <property type="entry name" value="Histone H3 K4-specific methyltransferase SET7/9 N-terminal domain"/>
    <property type="match status" value="1"/>
</dbReference>
<protein>
    <submittedName>
        <fullName evidence="1">MORN-repeat protein</fullName>
    </submittedName>
</protein>
<dbReference type="Proteomes" id="UP000236316">
    <property type="component" value="Segment"/>
</dbReference>
<name>A0A2I2L560_9VIRU</name>
<sequence length="178" mass="21222">MLLSLPKDIIHHHIININLYIAVSLSKTCKYLYNITKNINGITIKDYFLIPHEYQYVCGNEKFTFVGYIDKRLNNIGIRQNEGKVIEYFSDVRKIYKEYWYRDGKKHGPMKVDNANSLYEFKEYKYGKMHGIYQCFDHNIKIHEAEYKKGNLHGLLIKYHSNGVMKSYKNYKDGKFLL</sequence>
<proteinExistence type="predicted"/>
<dbReference type="KEGG" id="vg:35382583"/>
<keyword evidence="2" id="KW-1185">Reference proteome</keyword>
<reference evidence="1" key="1">
    <citation type="submission" date="2017-08" db="EMBL/GenBank/DDBJ databases">
        <authorList>
            <consortium name="Urmite Genomes"/>
        </authorList>
    </citation>
    <scope>NUCLEOTIDE SEQUENCE [LARGE SCALE GENOMIC DNA]</scope>
    <source>
        <strain evidence="1">IHUMI-LCC2</strain>
    </source>
</reference>
<dbReference type="Gene3D" id="2.20.110.10">
    <property type="entry name" value="Histone H3 K4-specific methyltransferase SET7/9 N-terminal domain"/>
    <property type="match status" value="1"/>
</dbReference>
<evidence type="ECO:0000313" key="2">
    <source>
        <dbReference type="Proteomes" id="UP000236316"/>
    </source>
</evidence>
<dbReference type="GeneID" id="35382583"/>
<gene>
    <name evidence="1" type="ORF">ORPV_760</name>
</gene>
<organism evidence="1">
    <name type="scientific">Orpheovirus IHUMI-LCC2</name>
    <dbReference type="NCBI Taxonomy" id="2023057"/>
    <lineage>
        <taxon>Viruses</taxon>
        <taxon>Varidnaviria</taxon>
        <taxon>Bamfordvirae</taxon>
        <taxon>Nucleocytoviricota</taxon>
        <taxon>Megaviricetes</taxon>
        <taxon>Pimascovirales</taxon>
        <taxon>Ocovirineae</taxon>
        <taxon>Orpheoviridae</taxon>
        <taxon>Alphaorpheovirus</taxon>
        <taxon>Alphaorpheovirus massiliense</taxon>
    </lineage>
</organism>
<evidence type="ECO:0000313" key="1">
    <source>
        <dbReference type="EMBL" id="SNW62664.1"/>
    </source>
</evidence>